<gene>
    <name evidence="2" type="ORF">B0H17DRAFT_1142698</name>
</gene>
<feature type="region of interest" description="Disordered" evidence="1">
    <location>
        <begin position="187"/>
        <end position="212"/>
    </location>
</feature>
<evidence type="ECO:0000313" key="3">
    <source>
        <dbReference type="Proteomes" id="UP001221757"/>
    </source>
</evidence>
<feature type="compositionally biased region" description="Acidic residues" evidence="1">
    <location>
        <begin position="7"/>
        <end position="20"/>
    </location>
</feature>
<dbReference type="EMBL" id="JARKIE010000199">
    <property type="protein sequence ID" value="KAJ7668049.1"/>
    <property type="molecule type" value="Genomic_DNA"/>
</dbReference>
<accession>A0AAD7D0R1</accession>
<feature type="compositionally biased region" description="Basic and acidic residues" evidence="1">
    <location>
        <begin position="38"/>
        <end position="61"/>
    </location>
</feature>
<evidence type="ECO:0000256" key="1">
    <source>
        <dbReference type="SAM" id="MobiDB-lite"/>
    </source>
</evidence>
<dbReference type="AlphaFoldDB" id="A0AAD7D0R1"/>
<protein>
    <submittedName>
        <fullName evidence="2">Uncharacterized protein</fullName>
    </submittedName>
</protein>
<organism evidence="2 3">
    <name type="scientific">Mycena rosella</name>
    <name type="common">Pink bonnet</name>
    <name type="synonym">Agaricus rosellus</name>
    <dbReference type="NCBI Taxonomy" id="1033263"/>
    <lineage>
        <taxon>Eukaryota</taxon>
        <taxon>Fungi</taxon>
        <taxon>Dikarya</taxon>
        <taxon>Basidiomycota</taxon>
        <taxon>Agaricomycotina</taxon>
        <taxon>Agaricomycetes</taxon>
        <taxon>Agaricomycetidae</taxon>
        <taxon>Agaricales</taxon>
        <taxon>Marasmiineae</taxon>
        <taxon>Mycenaceae</taxon>
        <taxon>Mycena</taxon>
    </lineage>
</organism>
<proteinExistence type="predicted"/>
<feature type="region of interest" description="Disordered" evidence="1">
    <location>
        <begin position="1"/>
        <end position="105"/>
    </location>
</feature>
<feature type="compositionally biased region" description="Acidic residues" evidence="1">
    <location>
        <begin position="84"/>
        <end position="97"/>
    </location>
</feature>
<evidence type="ECO:0000313" key="2">
    <source>
        <dbReference type="EMBL" id="KAJ7668049.1"/>
    </source>
</evidence>
<keyword evidence="3" id="KW-1185">Reference proteome</keyword>
<comment type="caution">
    <text evidence="2">The sequence shown here is derived from an EMBL/GenBank/DDBJ whole genome shotgun (WGS) entry which is preliminary data.</text>
</comment>
<name>A0AAD7D0R1_MYCRO</name>
<feature type="compositionally biased region" description="Basic and acidic residues" evidence="1">
    <location>
        <begin position="187"/>
        <end position="200"/>
    </location>
</feature>
<feature type="non-terminal residue" evidence="2">
    <location>
        <position position="285"/>
    </location>
</feature>
<dbReference type="Proteomes" id="UP001221757">
    <property type="component" value="Unassembled WGS sequence"/>
</dbReference>
<reference evidence="2" key="1">
    <citation type="submission" date="2023-03" db="EMBL/GenBank/DDBJ databases">
        <title>Massive genome expansion in bonnet fungi (Mycena s.s.) driven by repeated elements and novel gene families across ecological guilds.</title>
        <authorList>
            <consortium name="Lawrence Berkeley National Laboratory"/>
            <person name="Harder C.B."/>
            <person name="Miyauchi S."/>
            <person name="Viragh M."/>
            <person name="Kuo A."/>
            <person name="Thoen E."/>
            <person name="Andreopoulos B."/>
            <person name="Lu D."/>
            <person name="Skrede I."/>
            <person name="Drula E."/>
            <person name="Henrissat B."/>
            <person name="Morin E."/>
            <person name="Kohler A."/>
            <person name="Barry K."/>
            <person name="LaButti K."/>
            <person name="Morin E."/>
            <person name="Salamov A."/>
            <person name="Lipzen A."/>
            <person name="Mereny Z."/>
            <person name="Hegedus B."/>
            <person name="Baldrian P."/>
            <person name="Stursova M."/>
            <person name="Weitz H."/>
            <person name="Taylor A."/>
            <person name="Grigoriev I.V."/>
            <person name="Nagy L.G."/>
            <person name="Martin F."/>
            <person name="Kauserud H."/>
        </authorList>
    </citation>
    <scope>NUCLEOTIDE SEQUENCE</scope>
    <source>
        <strain evidence="2">CBHHK067</strain>
    </source>
</reference>
<sequence length="285" mass="31678">RELSKEEEADEDELESEEEMLLAQSLRLGQHSSSHASRTTEEHPGDEHGGEQTDGSKEEKNSGVAPPPPQQQQDAEGNNAGGDGDGDSDDDSDDDDPHTEPLPPWAWYYLAPRDIYCDAEAAEQAVKQAGSGFVKLKSNNGVALWFTMPNGDVYRDPLRAEAAVSEAGFRNLKVTRGLGDAGMVYLRDRTKREQEKQERSRSRREKTARRAASMSTSLASRFQILYDINSHIPRIFFTNSPRKEEIKFGHYRSGKRRKGRVVGLNCGGVAPHHPMQANVYQPVAV</sequence>